<evidence type="ECO:0000313" key="2">
    <source>
        <dbReference type="EMBL" id="MBC2606675.1"/>
    </source>
</evidence>
<proteinExistence type="predicted"/>
<sequence>MISWRLRPSFRQELDAGSEEAQERIVNHVQSQHPNFEVKRYPGFVCLRIPEKDRHFWSPRLHIGLEADQSGHTLVRGTFGPNANLWSLYLYGYLIIGLIGMFSGMFGLCQLYVGMSAWGLWVFSGMLVLALAMYLASRFGQRIAIPQSELLERIYVEATGKEIEVH</sequence>
<name>A0A7X1B963_9BACT</name>
<gene>
    <name evidence="2" type="ORF">H5P27_11535</name>
</gene>
<evidence type="ECO:0000313" key="3">
    <source>
        <dbReference type="Proteomes" id="UP000526501"/>
    </source>
</evidence>
<dbReference type="RefSeq" id="WP_185660542.1">
    <property type="nucleotide sequence ID" value="NZ_CAWPOO010000012.1"/>
</dbReference>
<feature type="transmembrane region" description="Helical" evidence="1">
    <location>
        <begin position="119"/>
        <end position="136"/>
    </location>
</feature>
<organism evidence="2 3">
    <name type="scientific">Pelagicoccus albus</name>
    <dbReference type="NCBI Taxonomy" id="415222"/>
    <lineage>
        <taxon>Bacteria</taxon>
        <taxon>Pseudomonadati</taxon>
        <taxon>Verrucomicrobiota</taxon>
        <taxon>Opitutia</taxon>
        <taxon>Puniceicoccales</taxon>
        <taxon>Pelagicoccaceae</taxon>
        <taxon>Pelagicoccus</taxon>
    </lineage>
</organism>
<feature type="transmembrane region" description="Helical" evidence="1">
    <location>
        <begin position="88"/>
        <end position="113"/>
    </location>
</feature>
<comment type="caution">
    <text evidence="2">The sequence shown here is derived from an EMBL/GenBank/DDBJ whole genome shotgun (WGS) entry which is preliminary data.</text>
</comment>
<dbReference type="AlphaFoldDB" id="A0A7X1B963"/>
<keyword evidence="1" id="KW-1133">Transmembrane helix</keyword>
<dbReference type="Proteomes" id="UP000526501">
    <property type="component" value="Unassembled WGS sequence"/>
</dbReference>
<keyword evidence="1" id="KW-0812">Transmembrane</keyword>
<dbReference type="EMBL" id="JACHVC010000012">
    <property type="protein sequence ID" value="MBC2606675.1"/>
    <property type="molecule type" value="Genomic_DNA"/>
</dbReference>
<protein>
    <submittedName>
        <fullName evidence="2">Uncharacterized protein</fullName>
    </submittedName>
</protein>
<evidence type="ECO:0000256" key="1">
    <source>
        <dbReference type="SAM" id="Phobius"/>
    </source>
</evidence>
<accession>A0A7X1B963</accession>
<keyword evidence="1" id="KW-0472">Membrane</keyword>
<keyword evidence="3" id="KW-1185">Reference proteome</keyword>
<reference evidence="2 3" key="1">
    <citation type="submission" date="2020-07" db="EMBL/GenBank/DDBJ databases">
        <authorList>
            <person name="Feng X."/>
        </authorList>
    </citation>
    <scope>NUCLEOTIDE SEQUENCE [LARGE SCALE GENOMIC DNA]</scope>
    <source>
        <strain evidence="2 3">JCM23202</strain>
    </source>
</reference>